<name>A0A818ZNR0_9BILA</name>
<dbReference type="Proteomes" id="UP000663862">
    <property type="component" value="Unassembled WGS sequence"/>
</dbReference>
<dbReference type="EMBL" id="CAJNYU010004523">
    <property type="protein sequence ID" value="CAF3766706.1"/>
    <property type="molecule type" value="Genomic_DNA"/>
</dbReference>
<evidence type="ECO:0000256" key="1">
    <source>
        <dbReference type="SAM" id="MobiDB-lite"/>
    </source>
</evidence>
<evidence type="ECO:0000313" key="2">
    <source>
        <dbReference type="EMBL" id="CAF3766706.1"/>
    </source>
</evidence>
<dbReference type="AlphaFoldDB" id="A0A818ZNR0"/>
<dbReference type="Proteomes" id="UP000663869">
    <property type="component" value="Unassembled WGS sequence"/>
</dbReference>
<feature type="region of interest" description="Disordered" evidence="1">
    <location>
        <begin position="1"/>
        <end position="21"/>
    </location>
</feature>
<gene>
    <name evidence="2" type="ORF">FME351_LOCUS31711</name>
    <name evidence="3" type="ORF">TSG867_LOCUS21600</name>
</gene>
<reference evidence="2" key="1">
    <citation type="submission" date="2021-02" db="EMBL/GenBank/DDBJ databases">
        <authorList>
            <person name="Nowell W R."/>
        </authorList>
    </citation>
    <scope>NUCLEOTIDE SEQUENCE</scope>
</reference>
<organism evidence="2 4">
    <name type="scientific">Rotaria socialis</name>
    <dbReference type="NCBI Taxonomy" id="392032"/>
    <lineage>
        <taxon>Eukaryota</taxon>
        <taxon>Metazoa</taxon>
        <taxon>Spiralia</taxon>
        <taxon>Gnathifera</taxon>
        <taxon>Rotifera</taxon>
        <taxon>Eurotatoria</taxon>
        <taxon>Bdelloidea</taxon>
        <taxon>Philodinida</taxon>
        <taxon>Philodinidae</taxon>
        <taxon>Rotaria</taxon>
    </lineage>
</organism>
<sequence>MLMANLLRKQNRTQSVAPPSTARTLTTVYTLGGSKRSKTNTPFKPWGIAPLWIQSISKEESTRKQWEKMYGWMADYDCKGNFMPRKHTLENSTRFSNTTPNSHGHDYGWHLQTQFGKELKNLQTRYDTQHKKRARTEVLGND</sequence>
<feature type="compositionally biased region" description="Polar residues" evidence="1">
    <location>
        <begin position="12"/>
        <end position="21"/>
    </location>
</feature>
<evidence type="ECO:0000313" key="3">
    <source>
        <dbReference type="EMBL" id="CAF4507551.1"/>
    </source>
</evidence>
<protein>
    <submittedName>
        <fullName evidence="2">Uncharacterized protein</fullName>
    </submittedName>
</protein>
<proteinExistence type="predicted"/>
<comment type="caution">
    <text evidence="2">The sequence shown here is derived from an EMBL/GenBank/DDBJ whole genome shotgun (WGS) entry which is preliminary data.</text>
</comment>
<dbReference type="EMBL" id="CAJOBQ010001682">
    <property type="protein sequence ID" value="CAF4507551.1"/>
    <property type="molecule type" value="Genomic_DNA"/>
</dbReference>
<accession>A0A818ZNR0</accession>
<evidence type="ECO:0000313" key="4">
    <source>
        <dbReference type="Proteomes" id="UP000663869"/>
    </source>
</evidence>